<evidence type="ECO:0000256" key="2">
    <source>
        <dbReference type="SAM" id="MobiDB-lite"/>
    </source>
</evidence>
<proteinExistence type="predicted"/>
<dbReference type="AlphaFoldDB" id="A0A913XHZ3"/>
<evidence type="ECO:0000256" key="1">
    <source>
        <dbReference type="SAM" id="Coils"/>
    </source>
</evidence>
<sequence>MNTIMREIMNDPLYASILHPEKIKTEENNSNQSTMDNDESQKLNTDHGNNISASQTDSTDISGKSCGSNCTADTDNARKISSSQCTSGTTVTSKTQDMSTQTLNYCKDCYRLKLTNYQQSNRIKSYQFKMKQKNATIMKLKRRVQKLELEKLGITKITAQPMVERTKGQLELIQLDHNYFG</sequence>
<dbReference type="GeneID" id="110243022"/>
<protein>
    <submittedName>
        <fullName evidence="3">Uncharacterized protein</fullName>
    </submittedName>
</protein>
<keyword evidence="1" id="KW-0175">Coiled coil</keyword>
<dbReference type="RefSeq" id="XP_020904730.1">
    <property type="nucleotide sequence ID" value="XM_021049071.2"/>
</dbReference>
<reference evidence="3" key="1">
    <citation type="submission" date="2022-11" db="UniProtKB">
        <authorList>
            <consortium name="EnsemblMetazoa"/>
        </authorList>
    </citation>
    <scope>IDENTIFICATION</scope>
</reference>
<feature type="region of interest" description="Disordered" evidence="2">
    <location>
        <begin position="26"/>
        <end position="67"/>
    </location>
</feature>
<feature type="compositionally biased region" description="Polar residues" evidence="2">
    <location>
        <begin position="46"/>
        <end position="67"/>
    </location>
</feature>
<dbReference type="Proteomes" id="UP000887567">
    <property type="component" value="Unplaced"/>
</dbReference>
<evidence type="ECO:0000313" key="4">
    <source>
        <dbReference type="Proteomes" id="UP000887567"/>
    </source>
</evidence>
<dbReference type="EnsemblMetazoa" id="XM_021049071.2">
    <property type="protein sequence ID" value="XP_020904730.1"/>
    <property type="gene ID" value="LOC110243022"/>
</dbReference>
<name>A0A913XHZ3_EXADI</name>
<accession>A0A913XHZ3</accession>
<keyword evidence="4" id="KW-1185">Reference proteome</keyword>
<organism evidence="3 4">
    <name type="scientific">Exaiptasia diaphana</name>
    <name type="common">Tropical sea anemone</name>
    <name type="synonym">Aiptasia pulchella</name>
    <dbReference type="NCBI Taxonomy" id="2652724"/>
    <lineage>
        <taxon>Eukaryota</taxon>
        <taxon>Metazoa</taxon>
        <taxon>Cnidaria</taxon>
        <taxon>Anthozoa</taxon>
        <taxon>Hexacorallia</taxon>
        <taxon>Actiniaria</taxon>
        <taxon>Aiptasiidae</taxon>
        <taxon>Exaiptasia</taxon>
    </lineage>
</organism>
<feature type="coiled-coil region" evidence="1">
    <location>
        <begin position="123"/>
        <end position="150"/>
    </location>
</feature>
<dbReference type="OrthoDB" id="5987038at2759"/>
<evidence type="ECO:0000313" key="3">
    <source>
        <dbReference type="EnsemblMetazoa" id="XP_020904730.1"/>
    </source>
</evidence>